<dbReference type="EnsemblPlants" id="Solyc07g055250.3.1">
    <property type="protein sequence ID" value="Solyc07g055250.3.1"/>
    <property type="gene ID" value="Solyc07g055250.3"/>
</dbReference>
<gene>
    <name evidence="3" type="primary">LOC101268486</name>
</gene>
<reference evidence="3" key="1">
    <citation type="journal article" date="2012" name="Nature">
        <title>The tomato genome sequence provides insights into fleshy fruit evolution.</title>
        <authorList>
            <consortium name="Tomato Genome Consortium"/>
        </authorList>
    </citation>
    <scope>NUCLEOTIDE SEQUENCE [LARGE SCALE GENOMIC DNA]</scope>
    <source>
        <strain evidence="3">cv. Heinz 1706</strain>
    </source>
</reference>
<protein>
    <recommendedName>
        <fullName evidence="2">LysM domain-containing protein</fullName>
    </recommendedName>
</protein>
<dbReference type="SMART" id="SM00257">
    <property type="entry name" value="LysM"/>
    <property type="match status" value="1"/>
</dbReference>
<dbReference type="AlphaFoldDB" id="A0A3Q7I9S5"/>
<keyword evidence="4" id="KW-1185">Reference proteome</keyword>
<dbReference type="Gene3D" id="3.10.350.10">
    <property type="entry name" value="LysM domain"/>
    <property type="match status" value="1"/>
</dbReference>
<dbReference type="PANTHER" id="PTHR33734">
    <property type="entry name" value="LYSM DOMAIN-CONTAINING GPI-ANCHORED PROTEIN 2"/>
    <property type="match status" value="1"/>
</dbReference>
<dbReference type="RefSeq" id="XP_004243272.1">
    <property type="nucleotide sequence ID" value="XM_004243224.5"/>
</dbReference>
<dbReference type="InParanoid" id="A0A3Q7I9S5"/>
<sequence length="150" mass="16576">MWNNRRPPENGSGNEEDNSDQEKTIAKAAGFVVVSGIAMSILKALNPFNHQNINSKTSEVKAIVFESAPSQTQPQVLQQCQPEPELIVKKPNCCVEKREKKEVSPNVIEIERGDTLWGLSRKYGVSIEEIKDANGLEGDTIYAGKKLVIP</sequence>
<reference evidence="3" key="2">
    <citation type="submission" date="2019-01" db="UniProtKB">
        <authorList>
            <consortium name="EnsemblPlants"/>
        </authorList>
    </citation>
    <scope>IDENTIFICATION</scope>
    <source>
        <strain evidence="3">cv. Heinz 1706</strain>
    </source>
</reference>
<evidence type="ECO:0000256" key="1">
    <source>
        <dbReference type="SAM" id="MobiDB-lite"/>
    </source>
</evidence>
<proteinExistence type="predicted"/>
<evidence type="ECO:0000313" key="3">
    <source>
        <dbReference type="EnsemblPlants" id="Solyc07g055250.3.1"/>
    </source>
</evidence>
<dbReference type="InterPro" id="IPR036779">
    <property type="entry name" value="LysM_dom_sf"/>
</dbReference>
<dbReference type="SUPFAM" id="SSF54106">
    <property type="entry name" value="LysM domain"/>
    <property type="match status" value="1"/>
</dbReference>
<organism evidence="3">
    <name type="scientific">Solanum lycopersicum</name>
    <name type="common">Tomato</name>
    <name type="synonym">Lycopersicon esculentum</name>
    <dbReference type="NCBI Taxonomy" id="4081"/>
    <lineage>
        <taxon>Eukaryota</taxon>
        <taxon>Viridiplantae</taxon>
        <taxon>Streptophyta</taxon>
        <taxon>Embryophyta</taxon>
        <taxon>Tracheophyta</taxon>
        <taxon>Spermatophyta</taxon>
        <taxon>Magnoliopsida</taxon>
        <taxon>eudicotyledons</taxon>
        <taxon>Gunneridae</taxon>
        <taxon>Pentapetalae</taxon>
        <taxon>asterids</taxon>
        <taxon>lamiids</taxon>
        <taxon>Solanales</taxon>
        <taxon>Solanaceae</taxon>
        <taxon>Solanoideae</taxon>
        <taxon>Solaneae</taxon>
        <taxon>Solanum</taxon>
        <taxon>Solanum subgen. Lycopersicon</taxon>
    </lineage>
</organism>
<dbReference type="Proteomes" id="UP000004994">
    <property type="component" value="Chromosome 7"/>
</dbReference>
<evidence type="ECO:0000259" key="2">
    <source>
        <dbReference type="PROSITE" id="PS51782"/>
    </source>
</evidence>
<dbReference type="PROSITE" id="PS51782">
    <property type="entry name" value="LYSM"/>
    <property type="match status" value="1"/>
</dbReference>
<dbReference type="OrthoDB" id="2107166at2759"/>
<dbReference type="PANTHER" id="PTHR33734:SF26">
    <property type="entry name" value="LYSM DOMAIN-CONTAINING PROTEIN"/>
    <property type="match status" value="1"/>
</dbReference>
<dbReference type="GeneID" id="101268486"/>
<dbReference type="CDD" id="cd00118">
    <property type="entry name" value="LysM"/>
    <property type="match status" value="1"/>
</dbReference>
<evidence type="ECO:0000313" key="4">
    <source>
        <dbReference type="Proteomes" id="UP000004994"/>
    </source>
</evidence>
<dbReference type="PaxDb" id="4081-Solyc07g055250.2.1"/>
<dbReference type="InterPro" id="IPR018392">
    <property type="entry name" value="LysM"/>
</dbReference>
<name>A0A3Q7I9S5_SOLLC</name>
<dbReference type="Pfam" id="PF01476">
    <property type="entry name" value="LysM"/>
    <property type="match status" value="1"/>
</dbReference>
<feature type="domain" description="LysM" evidence="2">
    <location>
        <begin position="106"/>
        <end position="149"/>
    </location>
</feature>
<feature type="region of interest" description="Disordered" evidence="1">
    <location>
        <begin position="1"/>
        <end position="22"/>
    </location>
</feature>
<dbReference type="KEGG" id="sly:101268486"/>
<accession>A0A3Q7I9S5</accession>
<dbReference type="Gramene" id="Solyc07g055250.3.1">
    <property type="protein sequence ID" value="Solyc07g055250.3.1"/>
    <property type="gene ID" value="Solyc07g055250.3"/>
</dbReference>
<dbReference type="OMA" id="IAMNIIR"/>